<evidence type="ECO:0000256" key="1">
    <source>
        <dbReference type="SAM" id="MobiDB-lite"/>
    </source>
</evidence>
<evidence type="ECO:0000313" key="5">
    <source>
        <dbReference type="RefSeq" id="XP_022250105.1"/>
    </source>
</evidence>
<gene>
    <name evidence="3 4 5" type="primary">LOC111087517</name>
</gene>
<feature type="compositionally biased region" description="Basic residues" evidence="1">
    <location>
        <begin position="297"/>
        <end position="308"/>
    </location>
</feature>
<proteinExistence type="predicted"/>
<protein>
    <submittedName>
        <fullName evidence="3 4">Uncharacterized protein LOC111087517</fullName>
    </submittedName>
</protein>
<evidence type="ECO:0000313" key="3">
    <source>
        <dbReference type="RefSeq" id="XP_022250103.1"/>
    </source>
</evidence>
<dbReference type="RefSeq" id="XP_022250105.1">
    <property type="nucleotide sequence ID" value="XM_022394397.1"/>
</dbReference>
<feature type="region of interest" description="Disordered" evidence="1">
    <location>
        <begin position="32"/>
        <end position="61"/>
    </location>
</feature>
<accession>A0ABM1T2J7</accession>
<name>A0ABM1T2J7_LIMPO</name>
<evidence type="ECO:0000313" key="2">
    <source>
        <dbReference type="Proteomes" id="UP000694941"/>
    </source>
</evidence>
<dbReference type="RefSeq" id="XP_022250104.1">
    <property type="nucleotide sequence ID" value="XM_022394396.1"/>
</dbReference>
<feature type="compositionally biased region" description="Polar residues" evidence="1">
    <location>
        <begin position="50"/>
        <end position="60"/>
    </location>
</feature>
<reference evidence="3 4" key="1">
    <citation type="submission" date="2025-05" db="UniProtKB">
        <authorList>
            <consortium name="RefSeq"/>
        </authorList>
    </citation>
    <scope>IDENTIFICATION</scope>
    <source>
        <tissue evidence="3 4">Muscle</tissue>
    </source>
</reference>
<evidence type="ECO:0000313" key="4">
    <source>
        <dbReference type="RefSeq" id="XP_022250104.1"/>
    </source>
</evidence>
<dbReference type="GeneID" id="111087517"/>
<dbReference type="Proteomes" id="UP000694941">
    <property type="component" value="Unplaced"/>
</dbReference>
<feature type="compositionally biased region" description="Basic residues" evidence="1">
    <location>
        <begin position="33"/>
        <end position="46"/>
    </location>
</feature>
<keyword evidence="2" id="KW-1185">Reference proteome</keyword>
<feature type="region of interest" description="Disordered" evidence="1">
    <location>
        <begin position="289"/>
        <end position="316"/>
    </location>
</feature>
<organism evidence="2 3">
    <name type="scientific">Limulus polyphemus</name>
    <name type="common">Atlantic horseshoe crab</name>
    <dbReference type="NCBI Taxonomy" id="6850"/>
    <lineage>
        <taxon>Eukaryota</taxon>
        <taxon>Metazoa</taxon>
        <taxon>Ecdysozoa</taxon>
        <taxon>Arthropoda</taxon>
        <taxon>Chelicerata</taxon>
        <taxon>Merostomata</taxon>
        <taxon>Xiphosura</taxon>
        <taxon>Limulidae</taxon>
        <taxon>Limulus</taxon>
    </lineage>
</organism>
<dbReference type="RefSeq" id="XP_022250103.1">
    <property type="nucleotide sequence ID" value="XM_022394395.1"/>
</dbReference>
<sequence>MVAVTRNKCRRSLRRTDNLITTVKNSSMVFKTPKSRAFKKKSKQKRPKENTVSNSRSDSLLSDFHQEGSSALCLTSCNNENRSQSSSVNKENESKWEKKRLRITCGSKEKKQTSSHSAIDSGILLSSLNSTNQNSDLKPNKTKHRTKCKTRTTLSISHDDSERLCTTIQCYTSTPNPAVPKNGTSSPVRPLGSTEEPFLFSTEDKESNLLSTTEDYGLVSLFETPPDLSPVASQNYTSIKFPSNSNIEQIDTSLSPVVHFGESKKPRKSYSHSSLKAIKKCLVLDSETHYHKENKDSHKKSSGKRKNQKTQNDEYENWASQVNQDLMDAENFELVCE</sequence>